<dbReference type="EMBL" id="JABFTP020000103">
    <property type="protein sequence ID" value="KAL3277563.1"/>
    <property type="molecule type" value="Genomic_DNA"/>
</dbReference>
<evidence type="ECO:0000313" key="3">
    <source>
        <dbReference type="Proteomes" id="UP001516400"/>
    </source>
</evidence>
<dbReference type="Proteomes" id="UP001516400">
    <property type="component" value="Unassembled WGS sequence"/>
</dbReference>
<evidence type="ECO:0000256" key="1">
    <source>
        <dbReference type="SAM" id="MobiDB-lite"/>
    </source>
</evidence>
<organism evidence="2 3">
    <name type="scientific">Cryptolaemus montrouzieri</name>
    <dbReference type="NCBI Taxonomy" id="559131"/>
    <lineage>
        <taxon>Eukaryota</taxon>
        <taxon>Metazoa</taxon>
        <taxon>Ecdysozoa</taxon>
        <taxon>Arthropoda</taxon>
        <taxon>Hexapoda</taxon>
        <taxon>Insecta</taxon>
        <taxon>Pterygota</taxon>
        <taxon>Neoptera</taxon>
        <taxon>Endopterygota</taxon>
        <taxon>Coleoptera</taxon>
        <taxon>Polyphaga</taxon>
        <taxon>Cucujiformia</taxon>
        <taxon>Coccinelloidea</taxon>
        <taxon>Coccinellidae</taxon>
        <taxon>Scymninae</taxon>
        <taxon>Scymnini</taxon>
        <taxon>Cryptolaemus</taxon>
    </lineage>
</organism>
<keyword evidence="3" id="KW-1185">Reference proteome</keyword>
<sequence length="106" mass="11501">MSPGVANHPMLLSVATPSRDNNMPCTTTKGLLNEPGQNNCFLNSAVQGTSKKSSPGIDEIDGREVRAVASLLYLINESFKVGIFLDALKKSKCISLYKKKESQEEV</sequence>
<proteinExistence type="predicted"/>
<dbReference type="AlphaFoldDB" id="A0ABD2NFK9"/>
<accession>A0ABD2NFK9</accession>
<feature type="compositionally biased region" description="Polar residues" evidence="1">
    <location>
        <begin position="15"/>
        <end position="27"/>
    </location>
</feature>
<feature type="region of interest" description="Disordered" evidence="1">
    <location>
        <begin position="1"/>
        <end position="27"/>
    </location>
</feature>
<comment type="caution">
    <text evidence="2">The sequence shown here is derived from an EMBL/GenBank/DDBJ whole genome shotgun (WGS) entry which is preliminary data.</text>
</comment>
<protein>
    <submittedName>
        <fullName evidence="2">Uncharacterized protein</fullName>
    </submittedName>
</protein>
<evidence type="ECO:0000313" key="2">
    <source>
        <dbReference type="EMBL" id="KAL3277563.1"/>
    </source>
</evidence>
<name>A0ABD2NFK9_9CUCU</name>
<gene>
    <name evidence="2" type="ORF">HHI36_012907</name>
</gene>
<reference evidence="2 3" key="1">
    <citation type="journal article" date="2021" name="BMC Biol.">
        <title>Horizontally acquired antibacterial genes associated with adaptive radiation of ladybird beetles.</title>
        <authorList>
            <person name="Li H.S."/>
            <person name="Tang X.F."/>
            <person name="Huang Y.H."/>
            <person name="Xu Z.Y."/>
            <person name="Chen M.L."/>
            <person name="Du X.Y."/>
            <person name="Qiu B.Y."/>
            <person name="Chen P.T."/>
            <person name="Zhang W."/>
            <person name="Slipinski A."/>
            <person name="Escalona H.E."/>
            <person name="Waterhouse R.M."/>
            <person name="Zwick A."/>
            <person name="Pang H."/>
        </authorList>
    </citation>
    <scope>NUCLEOTIDE SEQUENCE [LARGE SCALE GENOMIC DNA]</scope>
    <source>
        <strain evidence="2">SYSU2018</strain>
    </source>
</reference>